<protein>
    <submittedName>
        <fullName evidence="1">Uncharacterized protein</fullName>
    </submittedName>
</protein>
<dbReference type="AlphaFoldDB" id="A0AAW4RPP9"/>
<reference evidence="1" key="1">
    <citation type="submission" date="2015-12" db="EMBL/GenBank/DDBJ databases">
        <authorList>
            <person name="Bansal K."/>
            <person name="Midha S."/>
            <person name="Patil P.B."/>
        </authorList>
    </citation>
    <scope>NUCLEOTIDE SEQUENCE</scope>
    <source>
        <strain evidence="1">LMG867</strain>
    </source>
</reference>
<dbReference type="Proteomes" id="UP000825388">
    <property type="component" value="Unassembled WGS sequence"/>
</dbReference>
<evidence type="ECO:0000313" key="1">
    <source>
        <dbReference type="EMBL" id="MBZ3926177.1"/>
    </source>
</evidence>
<accession>A0AAW4RPP9</accession>
<name>A0AAW4RPP9_XANCI</name>
<organism evidence="1 2">
    <name type="scientific">Xanthomonas citri pv. sesbaniae</name>
    <dbReference type="NCBI Taxonomy" id="473425"/>
    <lineage>
        <taxon>Bacteria</taxon>
        <taxon>Pseudomonadati</taxon>
        <taxon>Pseudomonadota</taxon>
        <taxon>Gammaproteobacteria</taxon>
        <taxon>Lysobacterales</taxon>
        <taxon>Lysobacteraceae</taxon>
        <taxon>Xanthomonas</taxon>
    </lineage>
</organism>
<proteinExistence type="predicted"/>
<evidence type="ECO:0000313" key="2">
    <source>
        <dbReference type="Proteomes" id="UP000825388"/>
    </source>
</evidence>
<gene>
    <name evidence="1" type="ORF">Xseb_19115</name>
</gene>
<dbReference type="EMBL" id="LOKL01000153">
    <property type="protein sequence ID" value="MBZ3926177.1"/>
    <property type="molecule type" value="Genomic_DNA"/>
</dbReference>
<comment type="caution">
    <text evidence="1">The sequence shown here is derived from an EMBL/GenBank/DDBJ whole genome shotgun (WGS) entry which is preliminary data.</text>
</comment>
<sequence>MNSDRGIRALSVIGNERSIGEIAQDLYKMWESAGRLVPEKAALGDRVLFRLAKAFFHDNMVLRSGSPEDDLVQEQYDQLQRRYLLTEPEGVRELISAIRHQHLLKAVPDGEEVLPRSGMVKVSGLAYAPLIVRVELPPASLDAHRRDVLLTVVQGDERLLGSLPVADVVGYRKQEHSLAALAPLHRWSRRPGQAVQVAYGDWFTADGYGRELAAAAIAGLVVRRGEAANGMGGTSPLFALTNAGRRWLLNRPSLEAAFQHFNRIEEHTAWLRGESGQVAFDTSTGAILGRYGGQDPRPSHVDVSQMNGEACAGRFYEATGLTLYSEDGLYQQPESDGLRPA</sequence>